<dbReference type="Pfam" id="PF13409">
    <property type="entry name" value="GST_N_2"/>
    <property type="match status" value="1"/>
</dbReference>
<evidence type="ECO:0000259" key="4">
    <source>
        <dbReference type="PROSITE" id="PS50405"/>
    </source>
</evidence>
<evidence type="ECO:0000256" key="3">
    <source>
        <dbReference type="PIRSR" id="PIRSR015753-3"/>
    </source>
</evidence>
<dbReference type="SFLD" id="SFLDS00019">
    <property type="entry name" value="Glutathione_Transferase_(cytos"/>
    <property type="match status" value="1"/>
</dbReference>
<dbReference type="InterPro" id="IPR016639">
    <property type="entry name" value="GST_Omega/GSH"/>
</dbReference>
<dbReference type="GO" id="GO:0005737">
    <property type="term" value="C:cytoplasm"/>
    <property type="evidence" value="ECO:0007669"/>
    <property type="project" value="TreeGrafter"/>
</dbReference>
<feature type="active site" description="Nucleophile" evidence="1">
    <location>
        <position position="67"/>
    </location>
</feature>
<sequence>MGLLINGQWHDQWYDTKTNDGEFIRHESQFRHWIAKPSSEKNTNNSNADIPFIAQAGRYHLYASLACPWAHRTLIMRALKGLENIISVDIVHPLMQENGWTFVNDTATTTGDSQHSSDFLYQLYTHEQPNYSGRVTVPVLWDKQQQRIVNNESSEIIRMLNNAFDGLGATQADYYPSALRPEIDQLNSWIYETVNNGVYRAGFATSQQAYDKAATLLFSALDDLEERLSTQRYLVGEQLTEADIRLFTTLIRFDPVYVSHFKCDRKRIADYPALSGYVRDIYQINGIAETVCFDHIKQHYFTSHKMINPTGIIPVGPAFDLNAPHRRDIL</sequence>
<organism evidence="5 6">
    <name type="scientific">Neptunomonas japonica JAMM 1380</name>
    <dbReference type="NCBI Taxonomy" id="1441457"/>
    <lineage>
        <taxon>Bacteria</taxon>
        <taxon>Pseudomonadati</taxon>
        <taxon>Pseudomonadota</taxon>
        <taxon>Gammaproteobacteria</taxon>
        <taxon>Oceanospirillales</taxon>
        <taxon>Oceanospirillaceae</taxon>
        <taxon>Neptunomonas</taxon>
    </lineage>
</organism>
<dbReference type="SFLD" id="SFLDG01148">
    <property type="entry name" value="Xi_(cytGST)"/>
    <property type="match status" value="1"/>
</dbReference>
<dbReference type="Pfam" id="PF13410">
    <property type="entry name" value="GST_C_2"/>
    <property type="match status" value="1"/>
</dbReference>
<dbReference type="FunFam" id="1.20.1050.10:FF:000019">
    <property type="entry name" value="Glutathione S-transferase, omega"/>
    <property type="match status" value="1"/>
</dbReference>
<dbReference type="EMBL" id="AP014546">
    <property type="protein sequence ID" value="BBB29627.1"/>
    <property type="molecule type" value="Genomic_DNA"/>
</dbReference>
<accession>A0A7R6SWE5</accession>
<protein>
    <submittedName>
        <fullName evidence="5">Glutathione S-transferase</fullName>
    </submittedName>
</protein>
<evidence type="ECO:0000313" key="5">
    <source>
        <dbReference type="EMBL" id="BBB29627.1"/>
    </source>
</evidence>
<dbReference type="PIRSF" id="PIRSF015753">
    <property type="entry name" value="GST"/>
    <property type="match status" value="1"/>
</dbReference>
<reference evidence="5 6" key="1">
    <citation type="journal article" date="2008" name="Int. J. Syst. Evol. Microbiol.">
        <title>Neptunomonas japonica sp. nov., an Osedax japonicus symbiont-like bacterium isolated from sediment adjacent to sperm whale carcasses off Kagoshima, Japan.</title>
        <authorList>
            <person name="Miyazaki M."/>
            <person name="Nogi Y."/>
            <person name="Fujiwara Y."/>
            <person name="Kawato M."/>
            <person name="Kubokawa K."/>
            <person name="Horikoshi K."/>
        </authorList>
    </citation>
    <scope>NUCLEOTIDE SEQUENCE [LARGE SCALE GENOMIC DNA]</scope>
    <source>
        <strain evidence="5 6">JAMM 1380</strain>
    </source>
</reference>
<dbReference type="RefSeq" id="WP_201350229.1">
    <property type="nucleotide sequence ID" value="NZ_AP014546.1"/>
</dbReference>
<dbReference type="InterPro" id="IPR040079">
    <property type="entry name" value="Glutathione_S-Trfase"/>
</dbReference>
<dbReference type="GO" id="GO:0004364">
    <property type="term" value="F:glutathione transferase activity"/>
    <property type="evidence" value="ECO:0007669"/>
    <property type="project" value="InterPro"/>
</dbReference>
<dbReference type="InterPro" id="IPR010987">
    <property type="entry name" value="Glutathione-S-Trfase_C-like"/>
</dbReference>
<dbReference type="SUPFAM" id="SSF47616">
    <property type="entry name" value="GST C-terminal domain-like"/>
    <property type="match status" value="1"/>
</dbReference>
<name>A0A7R6SWE5_9GAMM</name>
<feature type="binding site" evidence="2">
    <location>
        <begin position="134"/>
        <end position="137"/>
    </location>
    <ligand>
        <name>glutathione</name>
        <dbReference type="ChEBI" id="CHEBI:57925"/>
    </ligand>
</feature>
<dbReference type="Gene3D" id="1.20.1050.10">
    <property type="match status" value="1"/>
</dbReference>
<dbReference type="CDD" id="cd03190">
    <property type="entry name" value="GST_C_Omega_like"/>
    <property type="match status" value="1"/>
</dbReference>
<dbReference type="AlphaFoldDB" id="A0A7R6SWE5"/>
<feature type="domain" description="GST C-terminal" evidence="4">
    <location>
        <begin position="176"/>
        <end position="300"/>
    </location>
</feature>
<dbReference type="InterPro" id="IPR004045">
    <property type="entry name" value="Glutathione_S-Trfase_N"/>
</dbReference>
<evidence type="ECO:0000256" key="1">
    <source>
        <dbReference type="PIRSR" id="PIRSR015753-1"/>
    </source>
</evidence>
<dbReference type="InterPro" id="IPR036282">
    <property type="entry name" value="Glutathione-S-Trfase_C_sf"/>
</dbReference>
<keyword evidence="5" id="KW-0808">Transferase</keyword>
<dbReference type="InterPro" id="IPR036249">
    <property type="entry name" value="Thioredoxin-like_sf"/>
</dbReference>
<dbReference type="KEGG" id="njp:NEJAP_1676"/>
<feature type="binding site" evidence="2">
    <location>
        <position position="100"/>
    </location>
    <ligand>
        <name>glutathione</name>
        <dbReference type="ChEBI" id="CHEBI:57925"/>
    </ligand>
</feature>
<evidence type="ECO:0000256" key="2">
    <source>
        <dbReference type="PIRSR" id="PIRSR015753-2"/>
    </source>
</evidence>
<feature type="binding site" evidence="2">
    <location>
        <begin position="152"/>
        <end position="153"/>
    </location>
    <ligand>
        <name>glutathione</name>
        <dbReference type="ChEBI" id="CHEBI:57925"/>
    </ligand>
</feature>
<dbReference type="FunFam" id="3.40.30.10:FF:000058">
    <property type="entry name" value="Glutathione S-transferase, omega"/>
    <property type="match status" value="1"/>
</dbReference>
<dbReference type="Proteomes" id="UP000595332">
    <property type="component" value="Chromosome"/>
</dbReference>
<gene>
    <name evidence="5" type="ORF">NEJAP_1676</name>
</gene>
<dbReference type="PROSITE" id="PS50405">
    <property type="entry name" value="GST_CTER"/>
    <property type="match status" value="1"/>
</dbReference>
<feature type="site" description="Lowers pKa of active site Cys" evidence="3">
    <location>
        <position position="257"/>
    </location>
</feature>
<feature type="site" description="Lowers pKa of active site Cys" evidence="3">
    <location>
        <position position="300"/>
    </location>
</feature>
<feature type="active site" description="Proton donor/acceptor" evidence="1">
    <location>
        <position position="199"/>
    </location>
</feature>
<dbReference type="SFLD" id="SFLDG01206">
    <property type="entry name" value="Xi.1"/>
    <property type="match status" value="1"/>
</dbReference>
<dbReference type="PANTHER" id="PTHR32419">
    <property type="entry name" value="GLUTATHIONYL-HYDROQUINONE REDUCTASE"/>
    <property type="match status" value="1"/>
</dbReference>
<keyword evidence="6" id="KW-1185">Reference proteome</keyword>
<dbReference type="InterPro" id="IPR047047">
    <property type="entry name" value="GST_Omega-like_C"/>
</dbReference>
<proteinExistence type="predicted"/>
<dbReference type="SUPFAM" id="SSF52833">
    <property type="entry name" value="Thioredoxin-like"/>
    <property type="match status" value="1"/>
</dbReference>
<dbReference type="PANTHER" id="PTHR32419:SF6">
    <property type="entry name" value="GLUTATHIONE S-TRANSFERASE OMEGA-LIKE 1-RELATED"/>
    <property type="match status" value="1"/>
</dbReference>
<dbReference type="Gene3D" id="3.40.30.10">
    <property type="entry name" value="Glutaredoxin"/>
    <property type="match status" value="1"/>
</dbReference>
<evidence type="ECO:0000313" key="6">
    <source>
        <dbReference type="Proteomes" id="UP000595332"/>
    </source>
</evidence>